<dbReference type="GO" id="GO:0016413">
    <property type="term" value="F:O-acetyltransferase activity"/>
    <property type="evidence" value="ECO:0007669"/>
    <property type="project" value="TreeGrafter"/>
</dbReference>
<evidence type="ECO:0000313" key="10">
    <source>
        <dbReference type="Proteomes" id="UP001165986"/>
    </source>
</evidence>
<organism evidence="9 10">
    <name type="scientific">Komarekiella delphini-convector SJRDD-AB1</name>
    <dbReference type="NCBI Taxonomy" id="2593771"/>
    <lineage>
        <taxon>Bacteria</taxon>
        <taxon>Bacillati</taxon>
        <taxon>Cyanobacteriota</taxon>
        <taxon>Cyanophyceae</taxon>
        <taxon>Nostocales</taxon>
        <taxon>Nostocaceae</taxon>
        <taxon>Komarekiella</taxon>
        <taxon>Komarekiella delphini-convector</taxon>
    </lineage>
</organism>
<dbReference type="PANTHER" id="PTHR40074">
    <property type="entry name" value="O-ACETYLTRANSFERASE WECH"/>
    <property type="match status" value="1"/>
</dbReference>
<evidence type="ECO:0000256" key="3">
    <source>
        <dbReference type="ARBA" id="ARBA00022475"/>
    </source>
</evidence>
<feature type="transmembrane region" description="Helical" evidence="7">
    <location>
        <begin position="315"/>
        <end position="340"/>
    </location>
</feature>
<feature type="transmembrane region" description="Helical" evidence="7">
    <location>
        <begin position="165"/>
        <end position="182"/>
    </location>
</feature>
<feature type="transmembrane region" description="Helical" evidence="7">
    <location>
        <begin position="102"/>
        <end position="119"/>
    </location>
</feature>
<proteinExistence type="inferred from homology"/>
<protein>
    <submittedName>
        <fullName evidence="9">Acyltransferase</fullName>
    </submittedName>
</protein>
<dbReference type="PANTHER" id="PTHR40074:SF2">
    <property type="entry name" value="O-ACETYLTRANSFERASE WECH"/>
    <property type="match status" value="1"/>
</dbReference>
<evidence type="ECO:0000256" key="2">
    <source>
        <dbReference type="ARBA" id="ARBA00007400"/>
    </source>
</evidence>
<dbReference type="GO" id="GO:0009246">
    <property type="term" value="P:enterobacterial common antigen biosynthetic process"/>
    <property type="evidence" value="ECO:0007669"/>
    <property type="project" value="TreeGrafter"/>
</dbReference>
<keyword evidence="10" id="KW-1185">Reference proteome</keyword>
<keyword evidence="3" id="KW-1003">Cell membrane</keyword>
<feature type="transmembrane region" description="Helical" evidence="7">
    <location>
        <begin position="217"/>
        <end position="238"/>
    </location>
</feature>
<dbReference type="GO" id="GO:0005886">
    <property type="term" value="C:plasma membrane"/>
    <property type="evidence" value="ECO:0007669"/>
    <property type="project" value="UniProtKB-SubCell"/>
</dbReference>
<dbReference type="Proteomes" id="UP001165986">
    <property type="component" value="Unassembled WGS sequence"/>
</dbReference>
<accession>A0AA40T311</accession>
<dbReference type="AlphaFoldDB" id="A0AA40T311"/>
<evidence type="ECO:0000256" key="6">
    <source>
        <dbReference type="ARBA" id="ARBA00023136"/>
    </source>
</evidence>
<keyword evidence="9" id="KW-0012">Acyltransferase</keyword>
<name>A0AA40T311_9NOST</name>
<evidence type="ECO:0000256" key="5">
    <source>
        <dbReference type="ARBA" id="ARBA00022989"/>
    </source>
</evidence>
<reference evidence="9" key="1">
    <citation type="submission" date="2019-07" db="EMBL/GenBank/DDBJ databases">
        <title>Toxilogical consequences of a new and cryptic species of cyanobacteria (Komarekiella delphini-convector) recovered from the epidermis of a bottlenose dolphin and 1500 ft. in the air.</title>
        <authorList>
            <person name="Brown A.O."/>
            <person name="Dvorak P."/>
            <person name="Villanueva C.D."/>
            <person name="Foss A.J."/>
            <person name="Garvey A.D."/>
            <person name="Gibson Q.A."/>
            <person name="Johansen J.R."/>
            <person name="Casamatta D.A."/>
        </authorList>
    </citation>
    <scope>NUCLEOTIDE SEQUENCE</scope>
    <source>
        <strain evidence="9">SJRDD-AB1</strain>
    </source>
</reference>
<dbReference type="Pfam" id="PF01757">
    <property type="entry name" value="Acyl_transf_3"/>
    <property type="match status" value="1"/>
</dbReference>
<evidence type="ECO:0000256" key="1">
    <source>
        <dbReference type="ARBA" id="ARBA00004651"/>
    </source>
</evidence>
<dbReference type="RefSeq" id="WP_191761198.1">
    <property type="nucleotide sequence ID" value="NZ_VJXY01000052.1"/>
</dbReference>
<feature type="transmembrane region" description="Helical" evidence="7">
    <location>
        <begin position="23"/>
        <end position="40"/>
    </location>
</feature>
<feature type="domain" description="Acyltransferase 3" evidence="8">
    <location>
        <begin position="25"/>
        <end position="338"/>
    </location>
</feature>
<feature type="transmembrane region" description="Helical" evidence="7">
    <location>
        <begin position="188"/>
        <end position="205"/>
    </location>
</feature>
<feature type="transmembrane region" description="Helical" evidence="7">
    <location>
        <begin position="244"/>
        <end position="264"/>
    </location>
</feature>
<evidence type="ECO:0000256" key="7">
    <source>
        <dbReference type="SAM" id="Phobius"/>
    </source>
</evidence>
<keyword evidence="9" id="KW-0808">Transferase</keyword>
<keyword evidence="5 7" id="KW-1133">Transmembrane helix</keyword>
<gene>
    <name evidence="9" type="ORF">FNW02_30425</name>
</gene>
<feature type="transmembrane region" description="Helical" evidence="7">
    <location>
        <begin position="284"/>
        <end position="303"/>
    </location>
</feature>
<comment type="similarity">
    <text evidence="2">Belongs to the acyltransferase 3 family.</text>
</comment>
<dbReference type="EMBL" id="VJXY01000052">
    <property type="protein sequence ID" value="MBD6619998.1"/>
    <property type="molecule type" value="Genomic_DNA"/>
</dbReference>
<evidence type="ECO:0000259" key="8">
    <source>
        <dbReference type="Pfam" id="PF01757"/>
    </source>
</evidence>
<evidence type="ECO:0000256" key="4">
    <source>
        <dbReference type="ARBA" id="ARBA00022692"/>
    </source>
</evidence>
<keyword evidence="4 7" id="KW-0812">Transmembrane</keyword>
<comment type="caution">
    <text evidence="9">The sequence shown here is derived from an EMBL/GenBank/DDBJ whole genome shotgun (WGS) entry which is preliminary data.</text>
</comment>
<keyword evidence="6 7" id="KW-0472">Membrane</keyword>
<feature type="transmembrane region" description="Helical" evidence="7">
    <location>
        <begin position="139"/>
        <end position="158"/>
    </location>
</feature>
<comment type="subcellular location">
    <subcellularLocation>
        <location evidence="1">Cell membrane</location>
        <topology evidence="1">Multi-pass membrane protein</topology>
    </subcellularLocation>
</comment>
<evidence type="ECO:0000313" key="9">
    <source>
        <dbReference type="EMBL" id="MBD6619998.1"/>
    </source>
</evidence>
<sequence length="355" mass="40940">MEKSLVVKQEANSNIKATLSKDLYFIRGIAIALVALGHVIGNRDSGIRQLYEQDIPYMGWIYNFIYTFHMPIFFIISGISFSIFSSSNNSYAKFINSKFTRILIPLVCWAPIYYIFRSLSGSIKFSFIGLIQSVIYPNFIFWFFHALLLSTLLSFITIKKLGSQLVYYAISIALFALSFNLKEPLGEICYFNIFYAFGIAIAPYIKNIRFRLEKTPSILTFLLLLTCTFLMLSINYLLGREYGLVTKFMNGIIGFTLMYILSTWNQPFPMFKWLTRFSQSIADIFVYFGLLSMSIYLLHILVGSTTRIILVKIGITYPLIQFTLGYIASTLGPILIYRFLHKRSKLFRYSIGETK</sequence>
<dbReference type="InterPro" id="IPR002656">
    <property type="entry name" value="Acyl_transf_3_dom"/>
</dbReference>
<feature type="transmembrane region" description="Helical" evidence="7">
    <location>
        <begin position="60"/>
        <end position="81"/>
    </location>
</feature>